<name>A0A1H6CAP7_9ACTN</name>
<dbReference type="SUPFAM" id="SSF46894">
    <property type="entry name" value="C-terminal effector domain of the bipartite response regulators"/>
    <property type="match status" value="1"/>
</dbReference>
<dbReference type="GO" id="GO:0005737">
    <property type="term" value="C:cytoplasm"/>
    <property type="evidence" value="ECO:0007669"/>
    <property type="project" value="TreeGrafter"/>
</dbReference>
<dbReference type="InterPro" id="IPR016032">
    <property type="entry name" value="Sig_transdc_resp-reg_C-effctor"/>
</dbReference>
<dbReference type="SUPFAM" id="SSF52540">
    <property type="entry name" value="P-loop containing nucleoside triphosphate hydrolases"/>
    <property type="match status" value="1"/>
</dbReference>
<protein>
    <submittedName>
        <fullName evidence="5">Regulatory protein, luxR family</fullName>
    </submittedName>
</protein>
<proteinExistence type="predicted"/>
<dbReference type="Pfam" id="PF00196">
    <property type="entry name" value="GerE"/>
    <property type="match status" value="1"/>
</dbReference>
<dbReference type="GO" id="GO:0006355">
    <property type="term" value="P:regulation of DNA-templated transcription"/>
    <property type="evidence" value="ECO:0007669"/>
    <property type="project" value="InterPro"/>
</dbReference>
<keyword evidence="6" id="KW-1185">Reference proteome</keyword>
<feature type="domain" description="HTH luxR-type" evidence="4">
    <location>
        <begin position="885"/>
        <end position="947"/>
    </location>
</feature>
<gene>
    <name evidence="5" type="ORF">SAMN04489712_109110</name>
</gene>
<dbReference type="PROSITE" id="PS00622">
    <property type="entry name" value="HTH_LUXR_1"/>
    <property type="match status" value="1"/>
</dbReference>
<keyword evidence="1" id="KW-0547">Nucleotide-binding</keyword>
<evidence type="ECO:0000313" key="6">
    <source>
        <dbReference type="Proteomes" id="UP000236723"/>
    </source>
</evidence>
<dbReference type="InterPro" id="IPR011990">
    <property type="entry name" value="TPR-like_helical_dom_sf"/>
</dbReference>
<dbReference type="Pfam" id="PF13191">
    <property type="entry name" value="AAA_16"/>
    <property type="match status" value="1"/>
</dbReference>
<evidence type="ECO:0000256" key="2">
    <source>
        <dbReference type="ARBA" id="ARBA00022840"/>
    </source>
</evidence>
<evidence type="ECO:0000256" key="3">
    <source>
        <dbReference type="SAM" id="MobiDB-lite"/>
    </source>
</evidence>
<evidence type="ECO:0000259" key="4">
    <source>
        <dbReference type="PROSITE" id="PS50043"/>
    </source>
</evidence>
<dbReference type="EMBL" id="FNVO01000009">
    <property type="protein sequence ID" value="SEG69725.1"/>
    <property type="molecule type" value="Genomic_DNA"/>
</dbReference>
<feature type="region of interest" description="Disordered" evidence="3">
    <location>
        <begin position="1"/>
        <end position="22"/>
    </location>
</feature>
<dbReference type="Gene3D" id="1.10.10.10">
    <property type="entry name" value="Winged helix-like DNA-binding domain superfamily/Winged helix DNA-binding domain"/>
    <property type="match status" value="1"/>
</dbReference>
<dbReference type="InterPro" id="IPR041664">
    <property type="entry name" value="AAA_16"/>
</dbReference>
<dbReference type="InterPro" id="IPR000792">
    <property type="entry name" value="Tscrpt_reg_LuxR_C"/>
</dbReference>
<reference evidence="6" key="1">
    <citation type="submission" date="2016-10" db="EMBL/GenBank/DDBJ databases">
        <authorList>
            <person name="Varghese N."/>
            <person name="Submissions S."/>
        </authorList>
    </citation>
    <scope>NUCLEOTIDE SEQUENCE [LARGE SCALE GENOMIC DNA]</scope>
    <source>
        <strain evidence="6">DSM 43163</strain>
    </source>
</reference>
<dbReference type="PRINTS" id="PR00038">
    <property type="entry name" value="HTHLUXR"/>
</dbReference>
<dbReference type="GO" id="GO:0004016">
    <property type="term" value="F:adenylate cyclase activity"/>
    <property type="evidence" value="ECO:0007669"/>
    <property type="project" value="TreeGrafter"/>
</dbReference>
<dbReference type="PROSITE" id="PS50043">
    <property type="entry name" value="HTH_LUXR_2"/>
    <property type="match status" value="1"/>
</dbReference>
<feature type="compositionally biased region" description="Pro residues" evidence="3">
    <location>
        <begin position="1"/>
        <end position="13"/>
    </location>
</feature>
<dbReference type="GO" id="GO:0005524">
    <property type="term" value="F:ATP binding"/>
    <property type="evidence" value="ECO:0007669"/>
    <property type="project" value="UniProtKB-KW"/>
</dbReference>
<dbReference type="InterPro" id="IPR027417">
    <property type="entry name" value="P-loop_NTPase"/>
</dbReference>
<evidence type="ECO:0000256" key="1">
    <source>
        <dbReference type="ARBA" id="ARBA00022741"/>
    </source>
</evidence>
<dbReference type="AlphaFoldDB" id="A0A1H6CAP7"/>
<keyword evidence="2" id="KW-0067">ATP-binding</keyword>
<dbReference type="SMART" id="SM00421">
    <property type="entry name" value="HTH_LUXR"/>
    <property type="match status" value="1"/>
</dbReference>
<dbReference type="PANTHER" id="PTHR16305">
    <property type="entry name" value="TESTICULAR SOLUBLE ADENYLYL CYCLASE"/>
    <property type="match status" value="1"/>
</dbReference>
<dbReference type="InterPro" id="IPR036388">
    <property type="entry name" value="WH-like_DNA-bd_sf"/>
</dbReference>
<organism evidence="5 6">
    <name type="scientific">Thermomonospora echinospora</name>
    <dbReference type="NCBI Taxonomy" id="1992"/>
    <lineage>
        <taxon>Bacteria</taxon>
        <taxon>Bacillati</taxon>
        <taxon>Actinomycetota</taxon>
        <taxon>Actinomycetes</taxon>
        <taxon>Streptosporangiales</taxon>
        <taxon>Thermomonosporaceae</taxon>
        <taxon>Thermomonospora</taxon>
    </lineage>
</organism>
<dbReference type="RefSeq" id="WP_103939560.1">
    <property type="nucleotide sequence ID" value="NZ_FNVO01000009.1"/>
</dbReference>
<dbReference type="Proteomes" id="UP000236723">
    <property type="component" value="Unassembled WGS sequence"/>
</dbReference>
<dbReference type="Gene3D" id="1.25.40.10">
    <property type="entry name" value="Tetratricopeptide repeat domain"/>
    <property type="match status" value="1"/>
</dbReference>
<sequence length="947" mass="101461">MPPDSLLAPPPAPETAATTATAPEPVAAHRPVLHGRDEELAELRDLVSRTRRGRGGALAIVGGPGLGKTALLDAAAGEAGPDFRVIGTRGVRGEARFALAGLHRMLRPVAAWLDRLPAEQAAALAFLTDAGAEPPAEPFALCRAVYGLLSELGRDGPLLCRIDDAHWLDRPSLEALTFAARRLTAQPVLVLFASRSERGAYAELDCLADIRSLRLGPVGAGDALAVLRDRTAGCCGDTATELLELAAGNPLALVELAAELTPEQLAGQAPPPAALPRRSRMRTHYRRRLYRLPPGARALVLLAVVDDRLELDTLTRAATEAGIDLAEWETARSSGLVRVDGEAVRVRDPLVRGCLYADAALNERHAAHRLLARVLDRPWHRLRRDLHRAAAAEGPDPALADELCAGAAQAAAAGNHHDAARAWRRAATLTPDPATRADRLLAAAEDFWQAGRPHTARMLLRQARPLIRSPWPAGRADRLLGEIELRAGQPAVAGRLLLEAADRLAEPHGGLALAALMSAAEAADLSGDLHAQRRAARLAAGLRHPAGHPVTELMAAHIAGMTATVHGDHEQAGQSLRRVVELGGASPDPVAKVWGSVAAITLGRDLRAYELAVQAVHGSRRSGATALLPWSLVTLSLVECLLGRFHAALADSAEGLRLARAAGQDNCAVDHLALMALVSAFQGDREATASHLAAVAEPISTRGLSRPATVASWALACLKLADDRPADAAARLRLRTVTGAQHRTIRVLAAPYFVEAAVRSDQRRQAVQALETYERWAEGTRSPGRLALAHRCRALLAGCDEAAVAHFEEALRLHSSAESAFELARTALLYGHRLRRGRRPRAARDHLRDALQIFTEYGAERWAERARAELRAAGETVEPAARDCAPAGLDELTPQQLQIARLVAEGATNREIAAQLTLSPRTIEHHLRNIFTRLDIRSRVELTMLLR</sequence>
<dbReference type="GO" id="GO:0003677">
    <property type="term" value="F:DNA binding"/>
    <property type="evidence" value="ECO:0007669"/>
    <property type="project" value="InterPro"/>
</dbReference>
<accession>A0A1H6CAP7</accession>
<dbReference type="CDD" id="cd06170">
    <property type="entry name" value="LuxR_C_like"/>
    <property type="match status" value="1"/>
</dbReference>
<dbReference type="OrthoDB" id="483at2"/>
<dbReference type="PANTHER" id="PTHR16305:SF35">
    <property type="entry name" value="TRANSCRIPTIONAL ACTIVATOR DOMAIN"/>
    <property type="match status" value="1"/>
</dbReference>
<evidence type="ECO:0000313" key="5">
    <source>
        <dbReference type="EMBL" id="SEG69725.1"/>
    </source>
</evidence>